<gene>
    <name evidence="2" type="ORF">PHLCEN_2v6496</name>
</gene>
<sequence>MSTAANVPADGSSPSSPAGPSVTGNLKTRDDWEDDARENARREKRWNRVSYWSPPVPGPLLFVDYHRYLTFKLGPIPSTGMQSCDAFAPTL</sequence>
<feature type="compositionally biased region" description="Low complexity" evidence="1">
    <location>
        <begin position="8"/>
        <end position="21"/>
    </location>
</feature>
<proteinExistence type="predicted"/>
<dbReference type="AlphaFoldDB" id="A0A2R6NZB7"/>
<evidence type="ECO:0000313" key="3">
    <source>
        <dbReference type="Proteomes" id="UP000186601"/>
    </source>
</evidence>
<organism evidence="2 3">
    <name type="scientific">Hermanssonia centrifuga</name>
    <dbReference type="NCBI Taxonomy" id="98765"/>
    <lineage>
        <taxon>Eukaryota</taxon>
        <taxon>Fungi</taxon>
        <taxon>Dikarya</taxon>
        <taxon>Basidiomycota</taxon>
        <taxon>Agaricomycotina</taxon>
        <taxon>Agaricomycetes</taxon>
        <taxon>Polyporales</taxon>
        <taxon>Meruliaceae</taxon>
        <taxon>Hermanssonia</taxon>
    </lineage>
</organism>
<reference evidence="2 3" key="1">
    <citation type="submission" date="2018-02" db="EMBL/GenBank/DDBJ databases">
        <title>Genome sequence of the basidiomycete white-rot fungus Phlebia centrifuga.</title>
        <authorList>
            <person name="Granchi Z."/>
            <person name="Peng M."/>
            <person name="de Vries R.P."/>
            <person name="Hilden K."/>
            <person name="Makela M.R."/>
            <person name="Grigoriev I."/>
            <person name="Riley R."/>
        </authorList>
    </citation>
    <scope>NUCLEOTIDE SEQUENCE [LARGE SCALE GENOMIC DNA]</scope>
    <source>
        <strain evidence="2 3">FBCC195</strain>
    </source>
</reference>
<name>A0A2R6NZB7_9APHY</name>
<dbReference type="Proteomes" id="UP000186601">
    <property type="component" value="Unassembled WGS sequence"/>
</dbReference>
<dbReference type="EMBL" id="MLYV02000625">
    <property type="protein sequence ID" value="PSR81161.1"/>
    <property type="molecule type" value="Genomic_DNA"/>
</dbReference>
<keyword evidence="3" id="KW-1185">Reference proteome</keyword>
<comment type="caution">
    <text evidence="2">The sequence shown here is derived from an EMBL/GenBank/DDBJ whole genome shotgun (WGS) entry which is preliminary data.</text>
</comment>
<feature type="region of interest" description="Disordered" evidence="1">
    <location>
        <begin position="1"/>
        <end position="44"/>
    </location>
</feature>
<evidence type="ECO:0000313" key="2">
    <source>
        <dbReference type="EMBL" id="PSR81161.1"/>
    </source>
</evidence>
<protein>
    <submittedName>
        <fullName evidence="2">Uncharacterized protein</fullName>
    </submittedName>
</protein>
<accession>A0A2R6NZB7</accession>
<evidence type="ECO:0000256" key="1">
    <source>
        <dbReference type="SAM" id="MobiDB-lite"/>
    </source>
</evidence>